<evidence type="ECO:0000313" key="1">
    <source>
        <dbReference type="EMBL" id="COV50558.1"/>
    </source>
</evidence>
<protein>
    <submittedName>
        <fullName evidence="1">Uncharacterized protein</fullName>
    </submittedName>
</protein>
<reference evidence="2" key="1">
    <citation type="submission" date="2015-03" db="EMBL/GenBank/DDBJ databases">
        <authorList>
            <consortium name="Pathogen Informatics"/>
        </authorList>
    </citation>
    <scope>NUCLEOTIDE SEQUENCE [LARGE SCALE GENOMIC DNA]</scope>
    <source>
        <strain evidence="2">K00500041</strain>
    </source>
</reference>
<name>A0A0U0QY03_MYCTX</name>
<dbReference type="AlphaFoldDB" id="A0A0U0QY03"/>
<accession>A0A0U0QY03</accession>
<dbReference type="Proteomes" id="UP000038802">
    <property type="component" value="Unassembled WGS sequence"/>
</dbReference>
<gene>
    <name evidence="1" type="ORF">ERS007703_01529</name>
</gene>
<evidence type="ECO:0000313" key="2">
    <source>
        <dbReference type="Proteomes" id="UP000038802"/>
    </source>
</evidence>
<dbReference type="EMBL" id="CSAE01000131">
    <property type="protein sequence ID" value="COV50558.1"/>
    <property type="molecule type" value="Genomic_DNA"/>
</dbReference>
<organism evidence="1 2">
    <name type="scientific">Mycobacterium tuberculosis</name>
    <dbReference type="NCBI Taxonomy" id="1773"/>
    <lineage>
        <taxon>Bacteria</taxon>
        <taxon>Bacillati</taxon>
        <taxon>Actinomycetota</taxon>
        <taxon>Actinomycetes</taxon>
        <taxon>Mycobacteriales</taxon>
        <taxon>Mycobacteriaceae</taxon>
        <taxon>Mycobacterium</taxon>
        <taxon>Mycobacterium tuberculosis complex</taxon>
    </lineage>
</organism>
<sequence length="87" mass="8984">MLARAYAMPAASACNRNSWSRSHTTSIWSATNPMGHTITALMPAPARPVSWSVTSGSSQGTCGGPDLDCQARSKSQYPAAAATSLVA</sequence>
<proteinExistence type="predicted"/>